<accession>A0A8S1PIF6</accession>
<dbReference type="Proteomes" id="UP000688137">
    <property type="component" value="Unassembled WGS sequence"/>
</dbReference>
<evidence type="ECO:0000313" key="1">
    <source>
        <dbReference type="EMBL" id="CAD8103082.1"/>
    </source>
</evidence>
<dbReference type="AlphaFoldDB" id="A0A8S1PIF6"/>
<sequence length="107" mass="12264">MKKDSSTKRPYEKVSKIKRQNLVKLVFHQGIKIKHAAKQLKINYAAAKTVISQHRCNVILQNIQYKSNQRCGFQKINNTNRSFNLISKLAGEIVKATNHTISESKNI</sequence>
<proteinExistence type="predicted"/>
<dbReference type="OMA" id="RCGFQKI"/>
<protein>
    <submittedName>
        <fullName evidence="1">Uncharacterized protein</fullName>
    </submittedName>
</protein>
<gene>
    <name evidence="1" type="ORF">PPRIM_AZ9-3.1.T1200023</name>
</gene>
<keyword evidence="2" id="KW-1185">Reference proteome</keyword>
<name>A0A8S1PIF6_PARPR</name>
<dbReference type="EMBL" id="CAJJDM010000123">
    <property type="protein sequence ID" value="CAD8103082.1"/>
    <property type="molecule type" value="Genomic_DNA"/>
</dbReference>
<evidence type="ECO:0000313" key="2">
    <source>
        <dbReference type="Proteomes" id="UP000688137"/>
    </source>
</evidence>
<reference evidence="1" key="1">
    <citation type="submission" date="2021-01" db="EMBL/GenBank/DDBJ databases">
        <authorList>
            <consortium name="Genoscope - CEA"/>
            <person name="William W."/>
        </authorList>
    </citation>
    <scope>NUCLEOTIDE SEQUENCE</scope>
</reference>
<comment type="caution">
    <text evidence="1">The sequence shown here is derived from an EMBL/GenBank/DDBJ whole genome shotgun (WGS) entry which is preliminary data.</text>
</comment>
<organism evidence="1 2">
    <name type="scientific">Paramecium primaurelia</name>
    <dbReference type="NCBI Taxonomy" id="5886"/>
    <lineage>
        <taxon>Eukaryota</taxon>
        <taxon>Sar</taxon>
        <taxon>Alveolata</taxon>
        <taxon>Ciliophora</taxon>
        <taxon>Intramacronucleata</taxon>
        <taxon>Oligohymenophorea</taxon>
        <taxon>Peniculida</taxon>
        <taxon>Parameciidae</taxon>
        <taxon>Paramecium</taxon>
    </lineage>
</organism>